<accession>A0A5C4KXA8</accession>
<proteinExistence type="predicted"/>
<protein>
    <submittedName>
        <fullName evidence="1">Uncharacterized protein</fullName>
    </submittedName>
</protein>
<evidence type="ECO:0000313" key="2">
    <source>
        <dbReference type="Proteomes" id="UP000306272"/>
    </source>
</evidence>
<dbReference type="RefSeq" id="WP_139054804.1">
    <property type="nucleotide sequence ID" value="NZ_VDDB01000012.1"/>
</dbReference>
<dbReference type="AlphaFoldDB" id="A0A5C4KXA8"/>
<evidence type="ECO:0000313" key="1">
    <source>
        <dbReference type="EMBL" id="TNB95226.1"/>
    </source>
</evidence>
<dbReference type="Proteomes" id="UP000306272">
    <property type="component" value="Unassembled WGS sequence"/>
</dbReference>
<name>A0A5C4KXA8_PSEJE</name>
<comment type="caution">
    <text evidence="1">The sequence shown here is derived from an EMBL/GenBank/DDBJ whole genome shotgun (WGS) entry which is preliminary data.</text>
</comment>
<keyword evidence="2" id="KW-1185">Reference proteome</keyword>
<gene>
    <name evidence="1" type="ORF">FHG55_14800</name>
</gene>
<reference evidence="1" key="1">
    <citation type="submission" date="2019-06" db="EMBL/GenBank/DDBJ databases">
        <title>Pseudomonas-derived Butenolides : (Bio)synthesis of Styrolides.</title>
        <authorList>
            <person name="Klapper M."/>
            <person name="Chowdhury S."/>
            <person name="Stallforth P."/>
        </authorList>
    </citation>
    <scope>NUCLEOTIDE SEQUENCE [LARGE SCALE GENOMIC DNA]</scope>
    <source>
        <strain evidence="1">EC-S101</strain>
    </source>
</reference>
<organism evidence="1 2">
    <name type="scientific">Pseudomonas jessenii</name>
    <dbReference type="NCBI Taxonomy" id="77298"/>
    <lineage>
        <taxon>Bacteria</taxon>
        <taxon>Pseudomonadati</taxon>
        <taxon>Pseudomonadota</taxon>
        <taxon>Gammaproteobacteria</taxon>
        <taxon>Pseudomonadales</taxon>
        <taxon>Pseudomonadaceae</taxon>
        <taxon>Pseudomonas</taxon>
    </lineage>
</organism>
<dbReference type="EMBL" id="VDDB01000012">
    <property type="protein sequence ID" value="TNB95226.1"/>
    <property type="molecule type" value="Genomic_DNA"/>
</dbReference>
<sequence length="162" mass="18141">MSNAILLKQLGVDENLKPLPIEVQQQPVGKYYKAKFNPDFPPIPSFKPELFIYACLYPGSVSVIGRYHKADVLYQITIIIDQKLESGTYPIKKGDESRVRANVISDGGWLHGDNGEIKLKRDDKNKSIYAEFDFQIESGGKPHKVQGRLELLASGPLDKPAQ</sequence>